<name>A0A0E9QIV2_ANGAN</name>
<protein>
    <submittedName>
        <fullName evidence="2">Uncharacterized protein</fullName>
    </submittedName>
</protein>
<evidence type="ECO:0000256" key="1">
    <source>
        <dbReference type="SAM" id="MobiDB-lite"/>
    </source>
</evidence>
<reference evidence="2" key="2">
    <citation type="journal article" date="2015" name="Fish Shellfish Immunol.">
        <title>Early steps in the European eel (Anguilla anguilla)-Vibrio vulnificus interaction in the gills: Role of the RtxA13 toxin.</title>
        <authorList>
            <person name="Callol A."/>
            <person name="Pajuelo D."/>
            <person name="Ebbesson L."/>
            <person name="Teles M."/>
            <person name="MacKenzie S."/>
            <person name="Amaro C."/>
        </authorList>
    </citation>
    <scope>NUCLEOTIDE SEQUENCE</scope>
</reference>
<organism evidence="2">
    <name type="scientific">Anguilla anguilla</name>
    <name type="common">European freshwater eel</name>
    <name type="synonym">Muraena anguilla</name>
    <dbReference type="NCBI Taxonomy" id="7936"/>
    <lineage>
        <taxon>Eukaryota</taxon>
        <taxon>Metazoa</taxon>
        <taxon>Chordata</taxon>
        <taxon>Craniata</taxon>
        <taxon>Vertebrata</taxon>
        <taxon>Euteleostomi</taxon>
        <taxon>Actinopterygii</taxon>
        <taxon>Neopterygii</taxon>
        <taxon>Teleostei</taxon>
        <taxon>Anguilliformes</taxon>
        <taxon>Anguillidae</taxon>
        <taxon>Anguilla</taxon>
    </lineage>
</organism>
<dbReference type="EMBL" id="GBXM01092322">
    <property type="protein sequence ID" value="JAH16255.1"/>
    <property type="molecule type" value="Transcribed_RNA"/>
</dbReference>
<sequence>MTSQSSPLLKPWGLPFTPTRQCSLP</sequence>
<accession>A0A0E9QIV2</accession>
<feature type="region of interest" description="Disordered" evidence="1">
    <location>
        <begin position="1"/>
        <end position="25"/>
    </location>
</feature>
<proteinExistence type="predicted"/>
<evidence type="ECO:0000313" key="2">
    <source>
        <dbReference type="EMBL" id="JAH16255.1"/>
    </source>
</evidence>
<dbReference type="EMBL" id="GBXM01097735">
    <property type="protein sequence ID" value="JAH10842.1"/>
    <property type="molecule type" value="Transcribed_RNA"/>
</dbReference>
<reference evidence="2" key="1">
    <citation type="submission" date="2014-11" db="EMBL/GenBank/DDBJ databases">
        <authorList>
            <person name="Amaro Gonzalez C."/>
        </authorList>
    </citation>
    <scope>NUCLEOTIDE SEQUENCE</scope>
</reference>
<dbReference type="AlphaFoldDB" id="A0A0E9QIV2"/>